<proteinExistence type="inferred from homology"/>
<gene>
    <name evidence="3" type="ORF">ENSA7_53580</name>
</gene>
<evidence type="ECO:0000256" key="2">
    <source>
        <dbReference type="ARBA" id="ARBA00023002"/>
    </source>
</evidence>
<accession>A0A2S9YD93</accession>
<dbReference type="AlphaFoldDB" id="A0A2S9YD93"/>
<dbReference type="Pfam" id="PF00106">
    <property type="entry name" value="adh_short"/>
    <property type="match status" value="1"/>
</dbReference>
<protein>
    <submittedName>
        <fullName evidence="3">Short chain dehydrogenase</fullName>
    </submittedName>
</protein>
<evidence type="ECO:0000313" key="3">
    <source>
        <dbReference type="EMBL" id="PRQ03087.1"/>
    </source>
</evidence>
<dbReference type="SUPFAM" id="SSF51735">
    <property type="entry name" value="NAD(P)-binding Rossmann-fold domains"/>
    <property type="match status" value="1"/>
</dbReference>
<dbReference type="GO" id="GO:0016491">
    <property type="term" value="F:oxidoreductase activity"/>
    <property type="evidence" value="ECO:0007669"/>
    <property type="project" value="UniProtKB-KW"/>
</dbReference>
<dbReference type="EMBL" id="PVNL01000110">
    <property type="protein sequence ID" value="PRQ03087.1"/>
    <property type="molecule type" value="Genomic_DNA"/>
</dbReference>
<keyword evidence="2" id="KW-0560">Oxidoreductase</keyword>
<comment type="caution">
    <text evidence="3">The sequence shown here is derived from an EMBL/GenBank/DDBJ whole genome shotgun (WGS) entry which is preliminary data.</text>
</comment>
<evidence type="ECO:0000256" key="1">
    <source>
        <dbReference type="ARBA" id="ARBA00006484"/>
    </source>
</evidence>
<sequence>MPPSPRETVVITGASAGVGRALAREFARGGANVALLARGSPGLEAAAREIEALGAFTESLRVELMHDEIDIHVTMVQLPAVNTVASRRHAHHRRRVVDPAR</sequence>
<dbReference type="Proteomes" id="UP000238823">
    <property type="component" value="Unassembled WGS sequence"/>
</dbReference>
<comment type="similarity">
    <text evidence="1">Belongs to the short-chain dehydrogenases/reductases (SDR) family.</text>
</comment>
<dbReference type="Gene3D" id="3.40.50.720">
    <property type="entry name" value="NAD(P)-binding Rossmann-like Domain"/>
    <property type="match status" value="1"/>
</dbReference>
<name>A0A2S9YD93_9BACT</name>
<reference evidence="3 4" key="1">
    <citation type="submission" date="2018-03" db="EMBL/GenBank/DDBJ databases">
        <title>Draft Genome Sequences of the Obligatory Marine Myxobacteria Enhygromyxa salina SWB007.</title>
        <authorList>
            <person name="Poehlein A."/>
            <person name="Moghaddam J.A."/>
            <person name="Harms H."/>
            <person name="Alanjari M."/>
            <person name="Koenig G.M."/>
            <person name="Daniel R."/>
            <person name="Schaeberle T.F."/>
        </authorList>
    </citation>
    <scope>NUCLEOTIDE SEQUENCE [LARGE SCALE GENOMIC DNA]</scope>
    <source>
        <strain evidence="3 4">SWB007</strain>
    </source>
</reference>
<dbReference type="GO" id="GO:0016020">
    <property type="term" value="C:membrane"/>
    <property type="evidence" value="ECO:0007669"/>
    <property type="project" value="TreeGrafter"/>
</dbReference>
<dbReference type="PANTHER" id="PTHR44196:SF1">
    <property type="entry name" value="DEHYDROGENASE_REDUCTASE SDR FAMILY MEMBER 7B"/>
    <property type="match status" value="1"/>
</dbReference>
<evidence type="ECO:0000313" key="4">
    <source>
        <dbReference type="Proteomes" id="UP000238823"/>
    </source>
</evidence>
<dbReference type="InterPro" id="IPR036291">
    <property type="entry name" value="NAD(P)-bd_dom_sf"/>
</dbReference>
<organism evidence="3 4">
    <name type="scientific">Enhygromyxa salina</name>
    <dbReference type="NCBI Taxonomy" id="215803"/>
    <lineage>
        <taxon>Bacteria</taxon>
        <taxon>Pseudomonadati</taxon>
        <taxon>Myxococcota</taxon>
        <taxon>Polyangia</taxon>
        <taxon>Nannocystales</taxon>
        <taxon>Nannocystaceae</taxon>
        <taxon>Enhygromyxa</taxon>
    </lineage>
</organism>
<dbReference type="PANTHER" id="PTHR44196">
    <property type="entry name" value="DEHYDROGENASE/REDUCTASE SDR FAMILY MEMBER 7B"/>
    <property type="match status" value="1"/>
</dbReference>
<dbReference type="InterPro" id="IPR002347">
    <property type="entry name" value="SDR_fam"/>
</dbReference>